<protein>
    <submittedName>
        <fullName evidence="1">Chitinase, putative</fullName>
    </submittedName>
</protein>
<evidence type="ECO:0000313" key="1">
    <source>
        <dbReference type="EMBL" id="SBT74662.1"/>
    </source>
</evidence>
<dbReference type="VEuPathDB" id="PlasmoDB:PmUG01_01014100"/>
<dbReference type="EMBL" id="LT594489">
    <property type="protein sequence ID" value="SBT74662.1"/>
    <property type="molecule type" value="Genomic_DNA"/>
</dbReference>
<dbReference type="PROSITE" id="PS01095">
    <property type="entry name" value="GH18_1"/>
    <property type="match status" value="1"/>
</dbReference>
<dbReference type="InterPro" id="IPR001579">
    <property type="entry name" value="Glyco_hydro_18_chit_AS"/>
</dbReference>
<reference evidence="1 2" key="1">
    <citation type="submission" date="2016-06" db="EMBL/GenBank/DDBJ databases">
        <authorList>
            <consortium name="Pathogen Informatics"/>
        </authorList>
    </citation>
    <scope>NUCLEOTIDE SEQUENCE [LARGE SCALE GENOMIC DNA]</scope>
    <source>
        <strain evidence="1">PmlGA01</strain>
    </source>
</reference>
<dbReference type="InterPro" id="IPR017853">
    <property type="entry name" value="GH"/>
</dbReference>
<proteinExistence type="predicted"/>
<dbReference type="SUPFAM" id="SSF51445">
    <property type="entry name" value="(Trans)glycosidases"/>
    <property type="match status" value="1"/>
</dbReference>
<dbReference type="GO" id="GO:0004553">
    <property type="term" value="F:hydrolase activity, hydrolyzing O-glycosyl compounds"/>
    <property type="evidence" value="ECO:0007669"/>
    <property type="project" value="InterPro"/>
</dbReference>
<dbReference type="AlphaFoldDB" id="A0A1C3KL00"/>
<organism evidence="1 2">
    <name type="scientific">Plasmodium malariae</name>
    <dbReference type="NCBI Taxonomy" id="5858"/>
    <lineage>
        <taxon>Eukaryota</taxon>
        <taxon>Sar</taxon>
        <taxon>Alveolata</taxon>
        <taxon>Apicomplexa</taxon>
        <taxon>Aconoidasida</taxon>
        <taxon>Haemosporida</taxon>
        <taxon>Plasmodiidae</taxon>
        <taxon>Plasmodium</taxon>
        <taxon>Plasmodium (Plasmodium)</taxon>
    </lineage>
</organism>
<sequence length="378" mass="43286">MLQHMFVSDFDLDGVDIDWEPHGSFNNLNELEYSNYYIKLVNLIRSNIPKEKLLSISGSSNAALSCVSVGEAFCKDEGSTYNTKYLSEQMGKNEELYKAATMLSSGTFVNIFNTAKDNIDLVFIQTYNLDTTNPSIMLDMYLSHLYFGLKYDITVLLGFSLEHNRGGFSPDNKELVELVAKRIHDENHKHNRADGAGIWHLFLKEQLPNATYDIETFITNFWKHLNPDVHPPKDVEITQNPDDCSTIDEYISGLVIPKAGEYYKHNGAIWKTSYYSTNAPGVDRYEWVLVKTCYEKTCNGKATHYYNTNYDNGSIVIWKGEPYTIKWWQSGPPEGAALEAYEKMDASECPGLEEWNKKYPHKSIEEDVPYEQEQDVSI</sequence>
<dbReference type="GO" id="GO:0005975">
    <property type="term" value="P:carbohydrate metabolic process"/>
    <property type="evidence" value="ECO:0007669"/>
    <property type="project" value="InterPro"/>
</dbReference>
<dbReference type="Proteomes" id="UP000219799">
    <property type="component" value="Chromosome 1"/>
</dbReference>
<name>A0A1C3KL00_PLAMA</name>
<dbReference type="Gene3D" id="3.20.20.80">
    <property type="entry name" value="Glycosidases"/>
    <property type="match status" value="1"/>
</dbReference>
<evidence type="ECO:0000313" key="2">
    <source>
        <dbReference type="Proteomes" id="UP000219799"/>
    </source>
</evidence>
<gene>
    <name evidence="1" type="primary">PmlGA01_010005300</name>
    <name evidence="1" type="ORF">PMLGA01_010005300</name>
</gene>
<accession>A0A1C3KL00</accession>